<proteinExistence type="predicted"/>
<reference evidence="2 3" key="1">
    <citation type="submission" date="2017-09" db="EMBL/GenBank/DDBJ databases">
        <authorList>
            <person name="Ehlers B."/>
            <person name="Leendertz F.H."/>
        </authorList>
    </citation>
    <scope>NUCLEOTIDE SEQUENCE [LARGE SCALE GENOMIC DNA]</scope>
    <source>
        <strain evidence="2 3">DSM 45537</strain>
    </source>
</reference>
<accession>A0A285KRT3</accession>
<dbReference type="AlphaFoldDB" id="A0A285KRT3"/>
<dbReference type="RefSeq" id="WP_067778674.1">
    <property type="nucleotide sequence ID" value="NZ_JAMTCV010000002.1"/>
</dbReference>
<dbReference type="PANTHER" id="PTHR47197">
    <property type="entry name" value="PROTEIN NIRF"/>
    <property type="match status" value="1"/>
</dbReference>
<evidence type="ECO:0000256" key="1">
    <source>
        <dbReference type="SAM" id="SignalP"/>
    </source>
</evidence>
<dbReference type="OrthoDB" id="9766019at2"/>
<dbReference type="PANTHER" id="PTHR47197:SF3">
    <property type="entry name" value="DIHYDRO-HEME D1 DEHYDROGENASE"/>
    <property type="match status" value="1"/>
</dbReference>
<evidence type="ECO:0000313" key="3">
    <source>
        <dbReference type="Proteomes" id="UP000219565"/>
    </source>
</evidence>
<organism evidence="2 3">
    <name type="scientific">Nocardia amikacinitolerans</name>
    <dbReference type="NCBI Taxonomy" id="756689"/>
    <lineage>
        <taxon>Bacteria</taxon>
        <taxon>Bacillati</taxon>
        <taxon>Actinomycetota</taxon>
        <taxon>Actinomycetes</taxon>
        <taxon>Mycobacteriales</taxon>
        <taxon>Nocardiaceae</taxon>
        <taxon>Nocardia</taxon>
    </lineage>
</organism>
<dbReference type="Gene3D" id="2.130.10.10">
    <property type="entry name" value="YVTN repeat-like/Quinoprotein amine dehydrogenase"/>
    <property type="match status" value="2"/>
</dbReference>
<dbReference type="InterPro" id="IPR015943">
    <property type="entry name" value="WD40/YVTN_repeat-like_dom_sf"/>
</dbReference>
<dbReference type="SUPFAM" id="SSF51004">
    <property type="entry name" value="C-terminal (heme d1) domain of cytochrome cd1-nitrite reductase"/>
    <property type="match status" value="1"/>
</dbReference>
<gene>
    <name evidence="2" type="ORF">SAMN04244553_0472</name>
</gene>
<keyword evidence="3" id="KW-1185">Reference proteome</keyword>
<dbReference type="EMBL" id="OBEG01000001">
    <property type="protein sequence ID" value="SNY75325.1"/>
    <property type="molecule type" value="Genomic_DNA"/>
</dbReference>
<feature type="chain" id="PRO_5011608081" evidence="1">
    <location>
        <begin position="30"/>
        <end position="363"/>
    </location>
</feature>
<dbReference type="STRING" id="1379680.GCA_001612615_00560"/>
<dbReference type="InterPro" id="IPR051200">
    <property type="entry name" value="Host-pathogen_enzymatic-act"/>
</dbReference>
<dbReference type="InterPro" id="IPR011048">
    <property type="entry name" value="Haem_d1_sf"/>
</dbReference>
<name>A0A285KRT3_9NOCA</name>
<keyword evidence="1" id="KW-0732">Signal</keyword>
<dbReference type="Proteomes" id="UP000219565">
    <property type="component" value="Unassembled WGS sequence"/>
</dbReference>
<sequence length="363" mass="36896">MANRFRRRSSRALALAAVALSLLAPTAGAADTGPLAYIPVAGEGAVVVVDTATDRIVGRVEGVGPQASAVTASRDGQHLYVQAFNPPFVGADDIAVIDRATDRVTARIPISGTDGMTRPITDPVRDLVYVVTARPSIDVLSTTSNTLVRSMPLPSLALAAAIAPDGERLYAVFADSTAAAFDPESGFQLGERIQIDGSVPAFAAVSPDGRKLYAMNALGDNVSVIDTASWQRLGAIALPAGSAPVSGAFSPDGDRLLVATPGVNAVQVVDVATDRVTDRVPVDAPVSVGFTADGAKLYVGSLGPQSAPVVSPIAGFDPASLLQPLVRASNRPSSVIPFDADALRPSGSPIATGAAPGAGAFPN</sequence>
<protein>
    <submittedName>
        <fullName evidence="2">40-residue YVTN family beta-propeller repeat-containing protein</fullName>
    </submittedName>
</protein>
<feature type="signal peptide" evidence="1">
    <location>
        <begin position="1"/>
        <end position="29"/>
    </location>
</feature>
<evidence type="ECO:0000313" key="2">
    <source>
        <dbReference type="EMBL" id="SNY75325.1"/>
    </source>
</evidence>